<dbReference type="SUPFAM" id="SSF53300">
    <property type="entry name" value="vWA-like"/>
    <property type="match status" value="2"/>
</dbReference>
<dbReference type="SMART" id="SM00327">
    <property type="entry name" value="VWA"/>
    <property type="match status" value="2"/>
</dbReference>
<dbReference type="InterPro" id="IPR003961">
    <property type="entry name" value="FN3_dom"/>
</dbReference>
<feature type="domain" description="VWFA" evidence="3">
    <location>
        <begin position="13"/>
        <end position="187"/>
    </location>
</feature>
<feature type="compositionally biased region" description="Low complexity" evidence="2">
    <location>
        <begin position="1269"/>
        <end position="1281"/>
    </location>
</feature>
<dbReference type="EMBL" id="WBNK01000771">
    <property type="protein sequence ID" value="NXX95257.1"/>
    <property type="molecule type" value="Genomic_DNA"/>
</dbReference>
<protein>
    <submittedName>
        <fullName evidence="5">CO7A1 protein</fullName>
    </submittedName>
</protein>
<feature type="region of interest" description="Disordered" evidence="2">
    <location>
        <begin position="2014"/>
        <end position="2157"/>
    </location>
</feature>
<dbReference type="Pfam" id="PF00092">
    <property type="entry name" value="VWA"/>
    <property type="match status" value="2"/>
</dbReference>
<evidence type="ECO:0000259" key="4">
    <source>
        <dbReference type="PROSITE" id="PS50853"/>
    </source>
</evidence>
<dbReference type="InterPro" id="IPR008160">
    <property type="entry name" value="Collagen"/>
</dbReference>
<dbReference type="CDD" id="cd00063">
    <property type="entry name" value="FN3"/>
    <property type="match status" value="6"/>
</dbReference>
<feature type="compositionally biased region" description="Basic and acidic residues" evidence="2">
    <location>
        <begin position="1958"/>
        <end position="1967"/>
    </location>
</feature>
<evidence type="ECO:0000256" key="2">
    <source>
        <dbReference type="SAM" id="MobiDB-lite"/>
    </source>
</evidence>
<feature type="domain" description="VWFA" evidence="3">
    <location>
        <begin position="1005"/>
        <end position="1193"/>
    </location>
</feature>
<dbReference type="SMART" id="SM00060">
    <property type="entry name" value="FN3"/>
    <property type="match status" value="7"/>
</dbReference>
<dbReference type="GO" id="GO:0005615">
    <property type="term" value="C:extracellular space"/>
    <property type="evidence" value="ECO:0007669"/>
    <property type="project" value="TreeGrafter"/>
</dbReference>
<dbReference type="InterPro" id="IPR013783">
    <property type="entry name" value="Ig-like_fold"/>
</dbReference>
<comment type="subcellular location">
    <subcellularLocation>
        <location evidence="1">Secreted</location>
        <location evidence="1">Extracellular space</location>
    </subcellularLocation>
</comment>
<feature type="region of interest" description="Disordered" evidence="2">
    <location>
        <begin position="1904"/>
        <end position="1988"/>
    </location>
</feature>
<dbReference type="InterPro" id="IPR036465">
    <property type="entry name" value="vWFA_dom_sf"/>
</dbReference>
<dbReference type="Pfam" id="PF01391">
    <property type="entry name" value="Collagen"/>
    <property type="match status" value="5"/>
</dbReference>
<feature type="compositionally biased region" description="Basic and acidic residues" evidence="2">
    <location>
        <begin position="1703"/>
        <end position="1732"/>
    </location>
</feature>
<dbReference type="PANTHER" id="PTHR24023:SF1089">
    <property type="entry name" value="COLLAGEN TYPE III, PUTATIVE-RELATED"/>
    <property type="match status" value="1"/>
</dbReference>
<feature type="region of interest" description="Disordered" evidence="2">
    <location>
        <begin position="1205"/>
        <end position="1230"/>
    </location>
</feature>
<feature type="compositionally biased region" description="Low complexity" evidence="2">
    <location>
        <begin position="2139"/>
        <end position="2151"/>
    </location>
</feature>
<name>A0A852M5B7_9AVES</name>
<proteinExistence type="predicted"/>
<dbReference type="Gene3D" id="3.40.50.410">
    <property type="entry name" value="von Willebrand factor, type A domain"/>
    <property type="match status" value="2"/>
</dbReference>
<dbReference type="SUPFAM" id="SSF49265">
    <property type="entry name" value="Fibronectin type III"/>
    <property type="match status" value="6"/>
</dbReference>
<dbReference type="PRINTS" id="PR00453">
    <property type="entry name" value="VWFADOMAIN"/>
</dbReference>
<feature type="domain" description="Fibronectin type-III" evidence="4">
    <location>
        <begin position="213"/>
        <end position="310"/>
    </location>
</feature>
<feature type="region of interest" description="Disordered" evidence="2">
    <location>
        <begin position="1316"/>
        <end position="1350"/>
    </location>
</feature>
<feature type="compositionally biased region" description="Basic and acidic residues" evidence="2">
    <location>
        <begin position="1915"/>
        <end position="1932"/>
    </location>
</feature>
<feature type="compositionally biased region" description="Gly residues" evidence="2">
    <location>
        <begin position="2101"/>
        <end position="2110"/>
    </location>
</feature>
<feature type="compositionally biased region" description="Pro residues" evidence="2">
    <location>
        <begin position="1660"/>
        <end position="1670"/>
    </location>
</feature>
<dbReference type="Pfam" id="PF00041">
    <property type="entry name" value="fn3"/>
    <property type="match status" value="3"/>
</dbReference>
<feature type="region of interest" description="Disordered" evidence="2">
    <location>
        <begin position="1500"/>
        <end position="1849"/>
    </location>
</feature>
<dbReference type="Proteomes" id="UP000632886">
    <property type="component" value="Unassembled WGS sequence"/>
</dbReference>
<dbReference type="InterPro" id="IPR036116">
    <property type="entry name" value="FN3_sf"/>
</dbReference>
<dbReference type="PROSITE" id="PS50234">
    <property type="entry name" value="VWFA"/>
    <property type="match status" value="2"/>
</dbReference>
<evidence type="ECO:0000256" key="1">
    <source>
        <dbReference type="ARBA" id="ARBA00004239"/>
    </source>
</evidence>
<keyword evidence="6" id="KW-1185">Reference proteome</keyword>
<feature type="compositionally biased region" description="Low complexity" evidence="2">
    <location>
        <begin position="2078"/>
        <end position="2093"/>
    </location>
</feature>
<feature type="domain" description="Fibronectin type-III" evidence="4">
    <location>
        <begin position="625"/>
        <end position="717"/>
    </location>
</feature>
<dbReference type="PROSITE" id="PS50853">
    <property type="entry name" value="FN3"/>
    <property type="match status" value="4"/>
</dbReference>
<dbReference type="InterPro" id="IPR050149">
    <property type="entry name" value="Collagen_superfamily"/>
</dbReference>
<feature type="non-terminal residue" evidence="5">
    <location>
        <position position="2157"/>
    </location>
</feature>
<dbReference type="GO" id="GO:0031012">
    <property type="term" value="C:extracellular matrix"/>
    <property type="evidence" value="ECO:0007669"/>
    <property type="project" value="TreeGrafter"/>
</dbReference>
<feature type="compositionally biased region" description="Gly residues" evidence="2">
    <location>
        <begin position="2122"/>
        <end position="2131"/>
    </location>
</feature>
<evidence type="ECO:0000313" key="6">
    <source>
        <dbReference type="Proteomes" id="UP000632886"/>
    </source>
</evidence>
<comment type="caution">
    <text evidence="5">The sequence shown here is derived from an EMBL/GenBank/DDBJ whole genome shotgun (WGS) entry which is preliminary data.</text>
</comment>
<dbReference type="GO" id="GO:0030020">
    <property type="term" value="F:extracellular matrix structural constituent conferring tensile strength"/>
    <property type="evidence" value="ECO:0007669"/>
    <property type="project" value="TreeGrafter"/>
</dbReference>
<evidence type="ECO:0000259" key="3">
    <source>
        <dbReference type="PROSITE" id="PS50234"/>
    </source>
</evidence>
<feature type="compositionally biased region" description="Gly residues" evidence="2">
    <location>
        <begin position="1769"/>
        <end position="1778"/>
    </location>
</feature>
<feature type="compositionally biased region" description="Gly residues" evidence="2">
    <location>
        <begin position="2068"/>
        <end position="2077"/>
    </location>
</feature>
<feature type="compositionally biased region" description="Basic and acidic residues" evidence="2">
    <location>
        <begin position="1258"/>
        <end position="1267"/>
    </location>
</feature>
<feature type="non-terminal residue" evidence="5">
    <location>
        <position position="1"/>
    </location>
</feature>
<organism evidence="5 6">
    <name type="scientific">Centropus bengalensis</name>
    <name type="common">lesser coucal</name>
    <dbReference type="NCBI Taxonomy" id="1463675"/>
    <lineage>
        <taxon>Eukaryota</taxon>
        <taxon>Metazoa</taxon>
        <taxon>Chordata</taxon>
        <taxon>Craniata</taxon>
        <taxon>Vertebrata</taxon>
        <taxon>Euteleostomi</taxon>
        <taxon>Archelosauria</taxon>
        <taxon>Archosauria</taxon>
        <taxon>Dinosauria</taxon>
        <taxon>Saurischia</taxon>
        <taxon>Theropoda</taxon>
        <taxon>Coelurosauria</taxon>
        <taxon>Aves</taxon>
        <taxon>Neognathae</taxon>
        <taxon>Neoaves</taxon>
        <taxon>Otidimorphae</taxon>
        <taxon>Cuculiformes</taxon>
        <taxon>Centropidae</taxon>
        <taxon>Centropus</taxon>
    </lineage>
</organism>
<feature type="compositionally biased region" description="Basic and acidic residues" evidence="2">
    <location>
        <begin position="1221"/>
        <end position="1230"/>
    </location>
</feature>
<gene>
    <name evidence="5" type="primary">Col7a1</name>
    <name evidence="5" type="ORF">CENBEN_R02583</name>
</gene>
<feature type="compositionally biased region" description="Basic and acidic residues" evidence="2">
    <location>
        <begin position="1629"/>
        <end position="1658"/>
    </location>
</feature>
<accession>A0A852M5B7</accession>
<dbReference type="PANTHER" id="PTHR24023">
    <property type="entry name" value="COLLAGEN ALPHA"/>
    <property type="match status" value="1"/>
</dbReference>
<dbReference type="Gene3D" id="2.60.40.10">
    <property type="entry name" value="Immunoglobulins"/>
    <property type="match status" value="7"/>
</dbReference>
<sequence>SFPSACRTAEVADILFLMGQSEGTGRESFHLVKDFIGSMARSFENMVMGKGGIRLAVAFYRETPRMSTELTDYVTIEEMLVGIQNLSLKGGSLKTGSALVFAAHVMSRLDTLREDAAKVVVLITDGKSSDSVEDEAQLLQDGGVTVFAVGIKDADKNELNKIASEPTAEHVLYVEDFHLLHKVAPKLSRRLCFTASEPPRPIKQTVQAKKIVALQDLHVTEHRHTSLRLTWMPATGKVMGYQVHLHPLLPSEQLLLEDQQQIVVDGDKSTVLVTDLKPNTKYTFTVRAIYANALGESATVKGKTSECLSCSHPRCSLSLWAQEKMHPGFKHSAWLVVASVSPGGLRTGRICQALVTDITLSSTDGLGHLNYPLDRAPVHAFHCVVNTWPWDADLRQWEGFTLTLLGFAANRPGVMYEQVLRGDTSSHTLNNLQEDREYSINISAVYSEGASQPVSAVGRTLKLLPVKNILLQNETTDTLQARWSPVRGATGYRLTWTSAGRDSGDRSSEVQKALAALITPVSTQQAGGKWVLGVCEWWNFMDDGINQKLARESNGNPCYGCKNKANGHPTFLTDIQDVNLSNAYSYYMIQGLQPGREYTITINPIFGDVEGPVVSRKATTVASSTVQMLKVSEISINSALVSWDSVAGATGYRMAWGPTPEFFGKDRPRQLALNRSITAYRLRNLAHDTEYVISLYVIFGSVEGPGITASARTSPLGYVSNFKVTSYTSTSLSLSWNAMAAATKFKVTWSPEGAGKEKQVAKTQYLGSRVLACQIDHLLPDTLYKVSIRAIFSKTEGPEVTLTHHTDSIPIQTIQDLRITDSGINSLKLSWKRLPGVTHYKISWIPVDGGLETSWVVAAETASFTIPRLKESTTYTIRMSAMIGGRKGNSTLLTAKTLDLPKVTEFMVQEAAETSVLLTWMTVPGASKYLLTWGLSSGNSMLVSSIFTASDVSQAMLPGASRSYRVTGLISKEMYSFSIRPVFGDMQGPETTFLGQTVCGKFKADIGFLVDESSSIGQSNFNKLKDFIFRIISYFPKIGPEGTQARFSILFSEDIFLPNVAVVQYSEEPRVAFYFNQHRDRKSVLKAIKELRYAGGNTKTGRGIAYMLNEIFQSSRGMRPGFPHTLLLMTDGRSQDDVLPPSRVLLALGIRVIAVGVAGADPIELKSILMEQNLQNVFYVSTFDDFPQILRELIEVARHESDKKLPFDDTVTQPHVPDPSSAERRSQKEEEVCGPWCLKSSRGSSAHGGYNPYSFTTKGEKGERGPPGKDGIPGLPGRPGRTGPPGPPGLTVCNRVSSPPCVQGEPGYVLGGIEVIPGQNGQPGPPGPKGQAGAPGVAGPPGIPGPQGPPGVSIKVSEVVCSSVMFYSRDGRPGIIVLCFMQGPRGRNGLKGDRGGVGEPPVPTGKVLQPSDHLHVYTCGALQCPNCPAGEGVTTRMGFVQQKPRDCRESTNINSEVDGFCKGMLFRVYWRSKRHLREPREQGLYSYTILLAFCLDSQGDTGPPGAPGPKGDKGIQGDKGEKGSPGFGIPGQTGLKGDPGDRGNVGLSGKPGQKGDVGPKGEKGEQGLPGKQGKTGLRGKDGEPGKKGTSGTKVIDEEPPTSRVTWGPPGLPGRPGEQGLKGDPGQPGKDVRQSLKEQLRKGGLEIGDRGKDGLKGERGPPGPKGEPGPPGKGVEMKVHPPGAPGARKALSGSMGEMGAPGARGDKGEKGQPGEMGEHGEKGTKGEKGENGQKGEPGIGFRGPVGQAGPPGFKGEPGAPGPPGAQGIQGIRGNGGIPGSQGDRGAPGLPGIPGQKGERGRRGRNGVAGPAGPLGSPGKEGIPGTPGPKGSKGENGIGETGPRGPRGLPGPRVGWTWSAYLIPIVPNQMVCRVGSIEIVFTDGHHYPFPSQQGDKGTTGVRGPTGTMGLKGFPGVKGERGDRGLLGPKGERGEPVAIFGPQGYKGSKGDSGERGLPGFDGDKGEKGEDGPVGEKGVKGEAGSKGVMGLFGTRGPVGQKVSTVSTYFKASPARTLGAAGLHGKNGNKGAKGDRGLQGQKGKLGEKGEPGTIGDAGQKGAKGLRGLPGRPGVPGVGGIKGDTGSPGKPGTPGSDGPHGLKGELGASGGDGAVGIPGEKGEKGAKGVPGLGGFKGQIGWPGKPGVAGPDGPQGPQGEPGPQ</sequence>
<feature type="domain" description="Fibronectin type-III" evidence="4">
    <location>
        <begin position="813"/>
        <end position="901"/>
    </location>
</feature>
<feature type="region of interest" description="Disordered" evidence="2">
    <location>
        <begin position="1247"/>
        <end position="1297"/>
    </location>
</feature>
<feature type="domain" description="Fibronectin type-III" evidence="4">
    <location>
        <begin position="718"/>
        <end position="811"/>
    </location>
</feature>
<feature type="compositionally biased region" description="Basic and acidic residues" evidence="2">
    <location>
        <begin position="1510"/>
        <end position="1522"/>
    </location>
</feature>
<dbReference type="GO" id="GO:0030198">
    <property type="term" value="P:extracellular matrix organization"/>
    <property type="evidence" value="ECO:0007669"/>
    <property type="project" value="TreeGrafter"/>
</dbReference>
<evidence type="ECO:0000313" key="5">
    <source>
        <dbReference type="EMBL" id="NXX95257.1"/>
    </source>
</evidence>
<dbReference type="InterPro" id="IPR002035">
    <property type="entry name" value="VWF_A"/>
</dbReference>
<reference evidence="5 6" key="1">
    <citation type="submission" date="2020-02" db="EMBL/GenBank/DDBJ databases">
        <title>Bird 10,000 Genomes (B10K) Project - Family phase.</title>
        <authorList>
            <person name="Zhang G."/>
        </authorList>
    </citation>
    <scope>NUCLEOTIDE SEQUENCE [LARGE SCALE GENOMIC DNA]</scope>
    <source>
        <strain evidence="5">B10K-DU-017-21</strain>
    </source>
</reference>